<evidence type="ECO:0000259" key="7">
    <source>
        <dbReference type="PROSITE" id="PS50240"/>
    </source>
</evidence>
<keyword evidence="5" id="KW-0378">Hydrolase</keyword>
<dbReference type="PANTHER" id="PTHR24252">
    <property type="entry name" value="ACROSIN-RELATED"/>
    <property type="match status" value="1"/>
</dbReference>
<keyword evidence="5" id="KW-0720">Serine protease</keyword>
<gene>
    <name evidence="8" type="ORF">DSTB1V02_LOCUS11929</name>
</gene>
<dbReference type="FunFam" id="2.40.10.10:FF:000028">
    <property type="entry name" value="Serine protease easter"/>
    <property type="match status" value="1"/>
</dbReference>
<evidence type="ECO:0000256" key="4">
    <source>
        <dbReference type="ARBA" id="ARBA00024195"/>
    </source>
</evidence>
<dbReference type="EMBL" id="CAJPEV010004169">
    <property type="protein sequence ID" value="CAG0901312.1"/>
    <property type="molecule type" value="Genomic_DNA"/>
</dbReference>
<dbReference type="InterPro" id="IPR033116">
    <property type="entry name" value="TRYPSIN_SER"/>
</dbReference>
<evidence type="ECO:0000256" key="6">
    <source>
        <dbReference type="SAM" id="SignalP"/>
    </source>
</evidence>
<proteinExistence type="inferred from homology"/>
<organism evidence="8">
    <name type="scientific">Darwinula stevensoni</name>
    <dbReference type="NCBI Taxonomy" id="69355"/>
    <lineage>
        <taxon>Eukaryota</taxon>
        <taxon>Metazoa</taxon>
        <taxon>Ecdysozoa</taxon>
        <taxon>Arthropoda</taxon>
        <taxon>Crustacea</taxon>
        <taxon>Oligostraca</taxon>
        <taxon>Ostracoda</taxon>
        <taxon>Podocopa</taxon>
        <taxon>Podocopida</taxon>
        <taxon>Darwinulocopina</taxon>
        <taxon>Darwinuloidea</taxon>
        <taxon>Darwinulidae</taxon>
        <taxon>Darwinula</taxon>
    </lineage>
</organism>
<dbReference type="PROSITE" id="PS50240">
    <property type="entry name" value="TRYPSIN_DOM"/>
    <property type="match status" value="1"/>
</dbReference>
<dbReference type="CDD" id="cd00190">
    <property type="entry name" value="Tryp_SPc"/>
    <property type="match status" value="1"/>
</dbReference>
<dbReference type="Gene3D" id="2.40.10.10">
    <property type="entry name" value="Trypsin-like serine proteases"/>
    <property type="match status" value="1"/>
</dbReference>
<dbReference type="PROSITE" id="PS00134">
    <property type="entry name" value="TRYPSIN_HIS"/>
    <property type="match status" value="1"/>
</dbReference>
<evidence type="ECO:0000256" key="2">
    <source>
        <dbReference type="ARBA" id="ARBA00023157"/>
    </source>
</evidence>
<dbReference type="InterPro" id="IPR043504">
    <property type="entry name" value="Peptidase_S1_PA_chymotrypsin"/>
</dbReference>
<keyword evidence="9" id="KW-1185">Reference proteome</keyword>
<dbReference type="InterPro" id="IPR009003">
    <property type="entry name" value="Peptidase_S1_PA"/>
</dbReference>
<feature type="domain" description="Peptidase S1" evidence="7">
    <location>
        <begin position="179"/>
        <end position="425"/>
    </location>
</feature>
<dbReference type="InterPro" id="IPR001254">
    <property type="entry name" value="Trypsin_dom"/>
</dbReference>
<feature type="signal peptide" evidence="6">
    <location>
        <begin position="1"/>
        <end position="23"/>
    </location>
</feature>
<dbReference type="GO" id="GO:0006508">
    <property type="term" value="P:proteolysis"/>
    <property type="evidence" value="ECO:0007669"/>
    <property type="project" value="UniProtKB-KW"/>
</dbReference>
<dbReference type="InterPro" id="IPR018114">
    <property type="entry name" value="TRYPSIN_HIS"/>
</dbReference>
<accession>A0A7R9FRA8</accession>
<dbReference type="EMBL" id="LR903686">
    <property type="protein sequence ID" value="CAD7252170.1"/>
    <property type="molecule type" value="Genomic_DNA"/>
</dbReference>
<keyword evidence="1 6" id="KW-0732">Signal</keyword>
<dbReference type="InterPro" id="IPR001314">
    <property type="entry name" value="Peptidase_S1A"/>
</dbReference>
<dbReference type="SMART" id="SM00020">
    <property type="entry name" value="Tryp_SPc"/>
    <property type="match status" value="1"/>
</dbReference>
<dbReference type="Pfam" id="PF00089">
    <property type="entry name" value="Trypsin"/>
    <property type="match status" value="1"/>
</dbReference>
<comment type="similarity">
    <text evidence="4">Belongs to the peptidase S1 family. CLIP subfamily.</text>
</comment>
<evidence type="ECO:0000256" key="1">
    <source>
        <dbReference type="ARBA" id="ARBA00022729"/>
    </source>
</evidence>
<keyword evidence="2" id="KW-1015">Disulfide bond</keyword>
<dbReference type="PROSITE" id="PS00135">
    <property type="entry name" value="TRYPSIN_SER"/>
    <property type="match status" value="1"/>
</dbReference>
<protein>
    <recommendedName>
        <fullName evidence="7">Peptidase S1 domain-containing protein</fullName>
    </recommendedName>
</protein>
<keyword evidence="3" id="KW-0325">Glycoprotein</keyword>
<dbReference type="GO" id="GO:0004252">
    <property type="term" value="F:serine-type endopeptidase activity"/>
    <property type="evidence" value="ECO:0007669"/>
    <property type="project" value="InterPro"/>
</dbReference>
<evidence type="ECO:0000313" key="8">
    <source>
        <dbReference type="EMBL" id="CAD7252170.1"/>
    </source>
</evidence>
<dbReference type="PRINTS" id="PR00722">
    <property type="entry name" value="CHYMOTRYPSIN"/>
</dbReference>
<evidence type="ECO:0000256" key="3">
    <source>
        <dbReference type="ARBA" id="ARBA00023180"/>
    </source>
</evidence>
<name>A0A7R9FRA8_9CRUS</name>
<dbReference type="Proteomes" id="UP000677054">
    <property type="component" value="Unassembled WGS sequence"/>
</dbReference>
<keyword evidence="5" id="KW-0645">Protease</keyword>
<evidence type="ECO:0000256" key="5">
    <source>
        <dbReference type="RuleBase" id="RU363034"/>
    </source>
</evidence>
<dbReference type="AlphaFoldDB" id="A0A7R9FRA8"/>
<dbReference type="PANTHER" id="PTHR24252:SF7">
    <property type="entry name" value="HYALIN"/>
    <property type="match status" value="1"/>
</dbReference>
<reference evidence="8" key="1">
    <citation type="submission" date="2020-11" db="EMBL/GenBank/DDBJ databases">
        <authorList>
            <person name="Tran Van P."/>
        </authorList>
    </citation>
    <scope>NUCLEOTIDE SEQUENCE</scope>
</reference>
<sequence>MNSRMGRSVVLLLLLSALTQVRLDFPCRLEACAGAKGRGAEKMLETGSLQWAVQAPWCGADLPLYAGQSTPLISATYSSPNSCSWKFSCPVDMTLQCSQIQLPWNLFCYWIGFTYNGRTICATSTAFQSPVNVGKTLSARYYTSGSGTSGFKCTVTCGCGGSQSAGKRSQANSTDLDRIVGGSVVPNQGKYPWMAWFNQDQSASTLMCGGSLINDRYVLTAGHCVSKDRLGTYYVVLGDLDRSSSSESVSLRIPASAIIPNQYVEKYSGQVLTEIDNDIALLRLQTPVDFQAYPHIRPICIAWFMVPSPGETVTVAGWGATSWWGALFGSSSRYLMEATLTVASNTLCQKGYGSLFTKNFICAQSAGDDICKGDSGGPLMYRNPFGSFYVNVGINSMAKTCDIQYGAAFTTTAYYVNDFIGENTNDAQWCSPYG</sequence>
<dbReference type="SUPFAM" id="SSF50494">
    <property type="entry name" value="Trypsin-like serine proteases"/>
    <property type="match status" value="1"/>
</dbReference>
<feature type="chain" id="PRO_5036210591" description="Peptidase S1 domain-containing protein" evidence="6">
    <location>
        <begin position="24"/>
        <end position="434"/>
    </location>
</feature>
<dbReference type="OrthoDB" id="93664at2759"/>
<evidence type="ECO:0000313" key="9">
    <source>
        <dbReference type="Proteomes" id="UP000677054"/>
    </source>
</evidence>